<comment type="caution">
    <text evidence="7">The sequence shown here is derived from an EMBL/GenBank/DDBJ whole genome shotgun (WGS) entry which is preliminary data.</text>
</comment>
<dbReference type="PROSITE" id="PS50801">
    <property type="entry name" value="STAS"/>
    <property type="match status" value="1"/>
</dbReference>
<keyword evidence="4 5" id="KW-0472">Membrane</keyword>
<dbReference type="InterPro" id="IPR011547">
    <property type="entry name" value="SLC26A/SulP_dom"/>
</dbReference>
<dbReference type="EMBL" id="CAJFDI010000006">
    <property type="protein sequence ID" value="CAD5233612.1"/>
    <property type="molecule type" value="Genomic_DNA"/>
</dbReference>
<dbReference type="Proteomes" id="UP000659654">
    <property type="component" value="Unassembled WGS sequence"/>
</dbReference>
<name>A0A7I8X3Z8_BURXY</name>
<keyword evidence="2 5" id="KW-0812">Transmembrane</keyword>
<evidence type="ECO:0000256" key="3">
    <source>
        <dbReference type="ARBA" id="ARBA00022989"/>
    </source>
</evidence>
<protein>
    <submittedName>
        <fullName evidence="7">(pine wood nematode) hypothetical protein</fullName>
    </submittedName>
</protein>
<feature type="transmembrane region" description="Helical" evidence="5">
    <location>
        <begin position="336"/>
        <end position="358"/>
    </location>
</feature>
<dbReference type="PANTHER" id="PTHR11814">
    <property type="entry name" value="SULFATE TRANSPORTER"/>
    <property type="match status" value="1"/>
</dbReference>
<comment type="subcellular location">
    <subcellularLocation>
        <location evidence="1">Membrane</location>
        <topology evidence="1">Multi-pass membrane protein</topology>
    </subcellularLocation>
</comment>
<feature type="transmembrane region" description="Helical" evidence="5">
    <location>
        <begin position="387"/>
        <end position="409"/>
    </location>
</feature>
<dbReference type="Gene3D" id="3.30.750.24">
    <property type="entry name" value="STAS domain"/>
    <property type="match status" value="1"/>
</dbReference>
<feature type="transmembrane region" description="Helical" evidence="5">
    <location>
        <begin position="227"/>
        <end position="250"/>
    </location>
</feature>
<feature type="transmembrane region" description="Helical" evidence="5">
    <location>
        <begin position="507"/>
        <end position="524"/>
    </location>
</feature>
<dbReference type="EMBL" id="CAJFCV020000006">
    <property type="protein sequence ID" value="CAG9128920.1"/>
    <property type="molecule type" value="Genomic_DNA"/>
</dbReference>
<dbReference type="Pfam" id="PF01740">
    <property type="entry name" value="STAS"/>
    <property type="match status" value="1"/>
</dbReference>
<dbReference type="NCBIfam" id="TIGR00815">
    <property type="entry name" value="sulP"/>
    <property type="match status" value="1"/>
</dbReference>
<dbReference type="AlphaFoldDB" id="A0A7I8X3Z8"/>
<feature type="transmembrane region" description="Helical" evidence="5">
    <location>
        <begin position="568"/>
        <end position="586"/>
    </location>
</feature>
<dbReference type="GO" id="GO:0016020">
    <property type="term" value="C:membrane"/>
    <property type="evidence" value="ECO:0007669"/>
    <property type="project" value="UniProtKB-SubCell"/>
</dbReference>
<dbReference type="Proteomes" id="UP000582659">
    <property type="component" value="Unassembled WGS sequence"/>
</dbReference>
<proteinExistence type="predicted"/>
<dbReference type="OrthoDB" id="288203at2759"/>
<evidence type="ECO:0000256" key="2">
    <source>
        <dbReference type="ARBA" id="ARBA00022692"/>
    </source>
</evidence>
<evidence type="ECO:0000256" key="5">
    <source>
        <dbReference type="SAM" id="Phobius"/>
    </source>
</evidence>
<evidence type="ECO:0000313" key="7">
    <source>
        <dbReference type="EMBL" id="CAD5233612.1"/>
    </source>
</evidence>
<evidence type="ECO:0000256" key="1">
    <source>
        <dbReference type="ARBA" id="ARBA00004141"/>
    </source>
</evidence>
<reference evidence="7" key="1">
    <citation type="submission" date="2020-09" db="EMBL/GenBank/DDBJ databases">
        <authorList>
            <person name="Kikuchi T."/>
        </authorList>
    </citation>
    <scope>NUCLEOTIDE SEQUENCE</scope>
    <source>
        <strain evidence="7">Ka4C1</strain>
    </source>
</reference>
<dbReference type="CDD" id="cd07042">
    <property type="entry name" value="STAS_SulP_like_sulfate_transporter"/>
    <property type="match status" value="1"/>
</dbReference>
<dbReference type="SUPFAM" id="SSF52091">
    <property type="entry name" value="SpoIIaa-like"/>
    <property type="match status" value="1"/>
</dbReference>
<keyword evidence="8" id="KW-1185">Reference proteome</keyword>
<keyword evidence="3 5" id="KW-1133">Transmembrane helix</keyword>
<feature type="transmembrane region" description="Helical" evidence="5">
    <location>
        <begin position="544"/>
        <end position="561"/>
    </location>
</feature>
<evidence type="ECO:0000259" key="6">
    <source>
        <dbReference type="PROSITE" id="PS50801"/>
    </source>
</evidence>
<accession>A0A7I8X3Z8</accession>
<dbReference type="InterPro" id="IPR001902">
    <property type="entry name" value="SLC26A/SulP_fam"/>
</dbReference>
<feature type="transmembrane region" description="Helical" evidence="5">
    <location>
        <begin position="421"/>
        <end position="440"/>
    </location>
</feature>
<dbReference type="InterPro" id="IPR002645">
    <property type="entry name" value="STAS_dom"/>
</dbReference>
<dbReference type="GO" id="GO:0055085">
    <property type="term" value="P:transmembrane transport"/>
    <property type="evidence" value="ECO:0007669"/>
    <property type="project" value="InterPro"/>
</dbReference>
<feature type="domain" description="STAS" evidence="6">
    <location>
        <begin position="656"/>
        <end position="813"/>
    </location>
</feature>
<gene>
    <name evidence="7" type="ORF">BXYJ_LOCUS13703</name>
</gene>
<feature type="transmembrane region" description="Helical" evidence="5">
    <location>
        <begin position="300"/>
        <end position="324"/>
    </location>
</feature>
<dbReference type="InterPro" id="IPR036513">
    <property type="entry name" value="STAS_dom_sf"/>
</dbReference>
<sequence>MERQYLTDQKPEFIKRAMRCRCPTVMMVVMTCSASTQSTRPFLPIVDLDQRKKRPFYGVKSDVVKVSSTLQLALRTDKKSRKDSPTPLFGNMSPNKVADIVKEPKYDTFASVPTDSSGPPSEDDNYAAQCYTDMIEDTMRAPMNQEQYDKIYGYRKPDHPHPVMVRKLLKFSKRYTRPFQSPMAFLDMILSFVPFIKWFPRYPWSQNLAADIIGGCTMSVVQIPQGIAYAVLAGLDPVVGLYISFFPPLFYMFFGTSRHNSVGAFAVVALMSRVAINQYSTLNPASHGLNGTMADDGTFYYPPAVVGSTLAFTVGLVHLAMAVLRLEFICTYFSDAVVSGFSTGAATHVFITQLNAFFGLKGLPERNGAGNLLWKLNDIIHALPVKINYVTTVVSVIAVVFLVAGKNYINPYVVKRFRLPVPIPFELLLIIFVTAASLVLRLNPDYKVAIVGSLPKGMPDAHLPAWELIPKLLPYAISISIVVAAIHISLAKMYSKKFGYKTDSGQEFYALGFTAFLSSLFPLYPICCSLGRTVVNVDAGTKTQFSSVFSSAIIAMLIFFIGPALRTLPMCILGVIIMVALTGMFRKAAELKTLWPISKYDFFTWVVSYVATVFWDVTPGLGIALSFALMTTVFRTQWPKWFQLMQLQGTDEFNARYEKISDNNGVCIFRFDAPILFTNVERFKNCVEKALNHWKEEKPRLIGPEDLQVKVVDKNKTIEQLNEVIRGKTPEEDWFKNIGYRHFIIDCSGFTFIDYMGVNALKEIYSDLHKQHCLVYFAAAKARVLDMFEECGFYKYVPKSNFYPTLRDAVQIAKKRRTQGTFYLLDQIGAKYDPVEEQFNIHTVT</sequence>
<evidence type="ECO:0000256" key="4">
    <source>
        <dbReference type="ARBA" id="ARBA00023136"/>
    </source>
</evidence>
<organism evidence="7 8">
    <name type="scientific">Bursaphelenchus xylophilus</name>
    <name type="common">Pinewood nematode worm</name>
    <name type="synonym">Aphelenchoides xylophilus</name>
    <dbReference type="NCBI Taxonomy" id="6326"/>
    <lineage>
        <taxon>Eukaryota</taxon>
        <taxon>Metazoa</taxon>
        <taxon>Ecdysozoa</taxon>
        <taxon>Nematoda</taxon>
        <taxon>Chromadorea</taxon>
        <taxon>Rhabditida</taxon>
        <taxon>Tylenchina</taxon>
        <taxon>Tylenchomorpha</taxon>
        <taxon>Aphelenchoidea</taxon>
        <taxon>Aphelenchoididae</taxon>
        <taxon>Bursaphelenchus</taxon>
    </lineage>
</organism>
<dbReference type="SMR" id="A0A7I8X3Z8"/>
<feature type="transmembrane region" description="Helical" evidence="5">
    <location>
        <begin position="606"/>
        <end position="630"/>
    </location>
</feature>
<feature type="transmembrane region" description="Helical" evidence="5">
    <location>
        <begin position="472"/>
        <end position="495"/>
    </location>
</feature>
<evidence type="ECO:0000313" key="8">
    <source>
        <dbReference type="Proteomes" id="UP000659654"/>
    </source>
</evidence>
<dbReference type="Pfam" id="PF00916">
    <property type="entry name" value="Sulfate_transp"/>
    <property type="match status" value="1"/>
</dbReference>